<dbReference type="EMBL" id="JACHBX010000002">
    <property type="protein sequence ID" value="MBB6134250.1"/>
    <property type="molecule type" value="Genomic_DNA"/>
</dbReference>
<dbReference type="Gene3D" id="1.20.81.30">
    <property type="entry name" value="Type II secretion system (T2SS), domain F"/>
    <property type="match status" value="1"/>
</dbReference>
<evidence type="ECO:0000313" key="8">
    <source>
        <dbReference type="EMBL" id="MBB6134250.1"/>
    </source>
</evidence>
<sequence length="326" mass="36420">MDILFYGFVVVLFAAVILAVEGFYLWWMSTRGAAARRIARRLQVMSGGAQTRSGERISILKQRPFSRRPALDRLLHRAALAQRIDALLVQAGAPWTVSHFIGATFGCVIMVLVAGSVWTLPLQARLLLCVASPGLPWCLLQRMRRRRLIRIEHQLPEAADFIARALRAGHSFINVLQIVGNEMPEPLAGEFRIAREEINYGVPMNEALHGLAARIPLTDLRYLMIAVLIQRDSGGNLAEILGNISGIIRARLKLVAQVRVLSAEGRMSAWILGLLPFGVMGVMTVSSPHYVSMLWTDPSGQRLLWYGLGMIIFGVLWLRRTIRIRI</sequence>
<gene>
    <name evidence="8" type="ORF">HD842_002392</name>
</gene>
<dbReference type="Pfam" id="PF00482">
    <property type="entry name" value="T2SSF"/>
    <property type="match status" value="1"/>
</dbReference>
<keyword evidence="9" id="KW-1185">Reference proteome</keyword>
<name>A0A7W9X0J1_9BURK</name>
<feature type="domain" description="Type II secretion system protein GspF" evidence="7">
    <location>
        <begin position="160"/>
        <end position="284"/>
    </location>
</feature>
<organism evidence="8 9">
    <name type="scientific">Massilia aurea</name>
    <dbReference type="NCBI Taxonomy" id="373040"/>
    <lineage>
        <taxon>Bacteria</taxon>
        <taxon>Pseudomonadati</taxon>
        <taxon>Pseudomonadota</taxon>
        <taxon>Betaproteobacteria</taxon>
        <taxon>Burkholderiales</taxon>
        <taxon>Oxalobacteraceae</taxon>
        <taxon>Telluria group</taxon>
        <taxon>Massilia</taxon>
    </lineage>
</organism>
<dbReference type="RefSeq" id="WP_183554641.1">
    <property type="nucleotide sequence ID" value="NZ_JACHBX010000002.1"/>
</dbReference>
<dbReference type="InterPro" id="IPR018076">
    <property type="entry name" value="T2SS_GspF_dom"/>
</dbReference>
<evidence type="ECO:0000256" key="5">
    <source>
        <dbReference type="ARBA" id="ARBA00023136"/>
    </source>
</evidence>
<dbReference type="GO" id="GO:0005886">
    <property type="term" value="C:plasma membrane"/>
    <property type="evidence" value="ECO:0007669"/>
    <property type="project" value="UniProtKB-SubCell"/>
</dbReference>
<comment type="subcellular location">
    <subcellularLocation>
        <location evidence="1">Cell membrane</location>
        <topology evidence="1">Multi-pass membrane protein</topology>
    </subcellularLocation>
</comment>
<reference evidence="8 9" key="1">
    <citation type="submission" date="2020-08" db="EMBL/GenBank/DDBJ databases">
        <title>The Agave Microbiome: Exploring the role of microbial communities in plant adaptations to desert environments.</title>
        <authorList>
            <person name="Partida-Martinez L.P."/>
        </authorList>
    </citation>
    <scope>NUCLEOTIDE SEQUENCE [LARGE SCALE GENOMIC DNA]</scope>
    <source>
        <strain evidence="8 9">AT3.2</strain>
    </source>
</reference>
<evidence type="ECO:0000256" key="3">
    <source>
        <dbReference type="ARBA" id="ARBA00022692"/>
    </source>
</evidence>
<evidence type="ECO:0000256" key="1">
    <source>
        <dbReference type="ARBA" id="ARBA00004651"/>
    </source>
</evidence>
<feature type="transmembrane region" description="Helical" evidence="6">
    <location>
        <begin position="124"/>
        <end position="140"/>
    </location>
</feature>
<evidence type="ECO:0000313" key="9">
    <source>
        <dbReference type="Proteomes" id="UP000540787"/>
    </source>
</evidence>
<comment type="caution">
    <text evidence="8">The sequence shown here is derived from an EMBL/GenBank/DDBJ whole genome shotgun (WGS) entry which is preliminary data.</text>
</comment>
<dbReference type="PANTHER" id="PTHR35007">
    <property type="entry name" value="INTEGRAL MEMBRANE PROTEIN-RELATED"/>
    <property type="match status" value="1"/>
</dbReference>
<feature type="transmembrane region" description="Helical" evidence="6">
    <location>
        <begin position="303"/>
        <end position="322"/>
    </location>
</feature>
<protein>
    <submittedName>
        <fullName evidence="8">Tight adherence protein B</fullName>
    </submittedName>
</protein>
<feature type="transmembrane region" description="Helical" evidence="6">
    <location>
        <begin position="269"/>
        <end position="291"/>
    </location>
</feature>
<evidence type="ECO:0000256" key="4">
    <source>
        <dbReference type="ARBA" id="ARBA00022989"/>
    </source>
</evidence>
<proteinExistence type="predicted"/>
<dbReference type="PANTHER" id="PTHR35007:SF1">
    <property type="entry name" value="PILUS ASSEMBLY PROTEIN"/>
    <property type="match status" value="1"/>
</dbReference>
<keyword evidence="4 6" id="KW-1133">Transmembrane helix</keyword>
<evidence type="ECO:0000259" key="7">
    <source>
        <dbReference type="Pfam" id="PF00482"/>
    </source>
</evidence>
<keyword evidence="2" id="KW-1003">Cell membrane</keyword>
<evidence type="ECO:0000256" key="6">
    <source>
        <dbReference type="SAM" id="Phobius"/>
    </source>
</evidence>
<accession>A0A7W9X0J1</accession>
<feature type="transmembrane region" description="Helical" evidence="6">
    <location>
        <begin position="6"/>
        <end position="27"/>
    </location>
</feature>
<keyword evidence="3 6" id="KW-0812">Transmembrane</keyword>
<dbReference type="Proteomes" id="UP000540787">
    <property type="component" value="Unassembled WGS sequence"/>
</dbReference>
<dbReference type="AlphaFoldDB" id="A0A7W9X0J1"/>
<feature type="transmembrane region" description="Helical" evidence="6">
    <location>
        <begin position="100"/>
        <end position="118"/>
    </location>
</feature>
<evidence type="ECO:0000256" key="2">
    <source>
        <dbReference type="ARBA" id="ARBA00022475"/>
    </source>
</evidence>
<keyword evidence="5 6" id="KW-0472">Membrane</keyword>
<dbReference type="InterPro" id="IPR042094">
    <property type="entry name" value="T2SS_GspF_sf"/>
</dbReference>